<keyword evidence="10" id="KW-1185">Reference proteome</keyword>
<evidence type="ECO:0000256" key="7">
    <source>
        <dbReference type="SAM" id="SignalP"/>
    </source>
</evidence>
<reference evidence="9 10" key="1">
    <citation type="journal article" date="2012" name="Extremophiles">
        <title>Thermotomaculum hydrothermale gen. nov., sp. nov., a novel heterotrophic thermophile within the phylum Acidobacteria from a deep-sea hydrothermal vent chimney in the Southern Okinawa Trough.</title>
        <authorList>
            <person name="Izumi H."/>
            <person name="Nunoura T."/>
            <person name="Miyazaki M."/>
            <person name="Mino S."/>
            <person name="Toki T."/>
            <person name="Takai K."/>
            <person name="Sako Y."/>
            <person name="Sawabe T."/>
            <person name="Nakagawa S."/>
        </authorList>
    </citation>
    <scope>NUCLEOTIDE SEQUENCE [LARGE SCALE GENOMIC DNA]</scope>
    <source>
        <strain evidence="9 10">AC55</strain>
    </source>
</reference>
<keyword evidence="7" id="KW-0732">Signal</keyword>
<dbReference type="Pfam" id="PF05567">
    <property type="entry name" value="T4P_PilY1"/>
    <property type="match status" value="1"/>
</dbReference>
<accession>A0A7R6Q0W8</accession>
<dbReference type="Gene3D" id="2.130.10.10">
    <property type="entry name" value="YVTN repeat-like/Quinoprotein amine dehydrogenase"/>
    <property type="match status" value="1"/>
</dbReference>
<dbReference type="SUPFAM" id="SSF53300">
    <property type="entry name" value="vWA-like"/>
    <property type="match status" value="1"/>
</dbReference>
<feature type="chain" id="PRO_5032743469" description="PilY1 beta-propeller domain-containing protein" evidence="7">
    <location>
        <begin position="24"/>
        <end position="1200"/>
    </location>
</feature>
<comment type="similarity">
    <text evidence="2">Belongs to the PilY1 family.</text>
</comment>
<dbReference type="SUPFAM" id="SSF50998">
    <property type="entry name" value="Quinoprotein alcohol dehydrogenase-like"/>
    <property type="match status" value="1"/>
</dbReference>
<dbReference type="KEGG" id="thyd:TTHT_2118"/>
<organism evidence="9 10">
    <name type="scientific">Thermotomaculum hydrothermale</name>
    <dbReference type="NCBI Taxonomy" id="981385"/>
    <lineage>
        <taxon>Bacteria</taxon>
        <taxon>Pseudomonadati</taxon>
        <taxon>Acidobacteriota</taxon>
        <taxon>Holophagae</taxon>
        <taxon>Thermotomaculales</taxon>
        <taxon>Thermotomaculaceae</taxon>
        <taxon>Thermotomaculum</taxon>
    </lineage>
</organism>
<dbReference type="InterPro" id="IPR015943">
    <property type="entry name" value="WD40/YVTN_repeat-like_dom_sf"/>
</dbReference>
<dbReference type="Proteomes" id="UP000595564">
    <property type="component" value="Chromosome"/>
</dbReference>
<dbReference type="GO" id="GO:0046872">
    <property type="term" value="F:metal ion binding"/>
    <property type="evidence" value="ECO:0007669"/>
    <property type="project" value="UniProtKB-KW"/>
</dbReference>
<feature type="signal peptide" evidence="7">
    <location>
        <begin position="1"/>
        <end position="23"/>
    </location>
</feature>
<sequence length="1200" mass="135400">MRRVINSAILCLLMITFAFSGYAACTRKVFDPLEPINKTVPPNILVVVDNSGSMAWDTRNLYLYDYRTNTYVWYGDYAPATGDYYHYSLDYQKYYSRIRRVQPYERFDYSTPAGLTRISTGNYAKVGEIQIPDSGKVDYAGFAVDVWVPYDVYRNRTKANISIKLEHEGIETEIKPTNQWFAYRYSDGYAGSRDRKIINGRYYYRLRVQYAFPQFYGQDKAGVWKLYLKTSYTTYRLYYERFGLAFNIYVSKMTALKTVLKRIFEANPEVRFALGTYKARASYTTVWDADGLKRSSYYWYVTSSNPGLSVWEDWPSDGIDTQSNRQSLIEWIDLKDANHDETVNGSLRKEIFARGYTPIQSCMRNVRSFLNYKYSQDSYQACRNYAVVFMTDGECTERGCSNTTIRNTIASIYRDHIIQVGTSSRGTKTYVIGLSLKEEDRQWLDDWADAGDDGDYRNNSAHAYMPQNSEELMEAFSDAVHSASAQEVVINSDVIFGTINPDKAPAGTIFHADTFTTPSGATYEGKYPALEANIMYTTKIFYPSWEGDLIAYMPMYRSASDHKLYYFPQIYDSSTGTYKPDYPKIWSAREELSKVLNGYDDNGNHVPGIRDALGMTGYTTTEDDSIPWRNIKLVVPNGAYPNFTMINLNQFVYDSTNQKWVPSPTLVSQVADAVYPGDSNAIGKAAKLIHFVQTRMLGDITYSSPSTIFEPEMGFEDWRDSYLKYKIVARHLRTPVVVVGANDGMLHGFNAYTGKEEWAVIPWGVIESLKQMVDNYDPENNPSGQVDVTNQDSLGRNMHIYGIASSPKIVDIGNLDDDNPDNDEWRTVLVCGLGGGGNSYFCLDVTNPLNPQIRWDTSTNSDFDDLGETWAYPAMWLTKMGNDYYNVGFFTSGYSTDNSKGKELYVMNIATGDLITKKSILSGRNDDFLFAAPAGILNPDARFIKGVYVGSTHGELFRYDLMADDVCEVFDTNNGYAIITLPAVYVDSSNNEWVSIGELGCQDVYSGIFANNAVLYTFKAYPTRSCNGSKNLVDLTQYVDNSNFNTEIPLGGNDGYYFELKRNETMFADPLITTYFYEDADTGATKFETVSVFVTYQYPESGDYCGLGTSYLYIFGVTDLFVGTREDNQNDYGSMVSKGRSGSPVRTGVSGTVWINTPDGPLRIMPLDDSAGSSSIPIYSPLSTNCSDAKKVGAGSWVVY</sequence>
<evidence type="ECO:0000256" key="5">
    <source>
        <dbReference type="ARBA" id="ARBA00022837"/>
    </source>
</evidence>
<gene>
    <name evidence="9" type="ORF">TTHT_2118</name>
</gene>
<evidence type="ECO:0000313" key="10">
    <source>
        <dbReference type="Proteomes" id="UP000595564"/>
    </source>
</evidence>
<keyword evidence="5" id="KW-0106">Calcium</keyword>
<dbReference type="InterPro" id="IPR011047">
    <property type="entry name" value="Quinoprotein_ADH-like_sf"/>
</dbReference>
<keyword evidence="4" id="KW-0479">Metal-binding</keyword>
<evidence type="ECO:0000256" key="6">
    <source>
        <dbReference type="ARBA" id="ARBA00023263"/>
    </source>
</evidence>
<proteinExistence type="inferred from homology"/>
<dbReference type="Gene3D" id="3.40.50.410">
    <property type="entry name" value="von Willebrand factor, type A domain"/>
    <property type="match status" value="1"/>
</dbReference>
<feature type="domain" description="PilY1 beta-propeller" evidence="8">
    <location>
        <begin position="727"/>
        <end position="968"/>
    </location>
</feature>
<evidence type="ECO:0000256" key="1">
    <source>
        <dbReference type="ARBA" id="ARBA00004561"/>
    </source>
</evidence>
<keyword evidence="6" id="KW-0281">Fimbrium</keyword>
<keyword evidence="3" id="KW-1029">Fimbrium biogenesis</keyword>
<dbReference type="AlphaFoldDB" id="A0A7R6Q0W8"/>
<dbReference type="RefSeq" id="WP_201327864.1">
    <property type="nucleotide sequence ID" value="NZ_AP017470.1"/>
</dbReference>
<evidence type="ECO:0000256" key="3">
    <source>
        <dbReference type="ARBA" id="ARBA00022558"/>
    </source>
</evidence>
<name>A0A7R6Q0W8_9BACT</name>
<dbReference type="InterPro" id="IPR008707">
    <property type="entry name" value="B-propeller_PilY1"/>
</dbReference>
<evidence type="ECO:0000313" key="9">
    <source>
        <dbReference type="EMBL" id="BBB33553.1"/>
    </source>
</evidence>
<protein>
    <recommendedName>
        <fullName evidence="8">PilY1 beta-propeller domain-containing protein</fullName>
    </recommendedName>
</protein>
<comment type="subcellular location">
    <subcellularLocation>
        <location evidence="1">Fimbrium</location>
    </subcellularLocation>
</comment>
<dbReference type="GO" id="GO:0009289">
    <property type="term" value="C:pilus"/>
    <property type="evidence" value="ECO:0007669"/>
    <property type="project" value="UniProtKB-SubCell"/>
</dbReference>
<evidence type="ECO:0000259" key="8">
    <source>
        <dbReference type="Pfam" id="PF05567"/>
    </source>
</evidence>
<evidence type="ECO:0000256" key="4">
    <source>
        <dbReference type="ARBA" id="ARBA00022723"/>
    </source>
</evidence>
<dbReference type="InterPro" id="IPR036465">
    <property type="entry name" value="vWFA_dom_sf"/>
</dbReference>
<evidence type="ECO:0000256" key="2">
    <source>
        <dbReference type="ARBA" id="ARBA00008387"/>
    </source>
</evidence>
<dbReference type="EMBL" id="AP017470">
    <property type="protein sequence ID" value="BBB33553.1"/>
    <property type="molecule type" value="Genomic_DNA"/>
</dbReference>